<feature type="transmembrane region" description="Helical" evidence="1">
    <location>
        <begin position="137"/>
        <end position="161"/>
    </location>
</feature>
<evidence type="ECO:0000313" key="3">
    <source>
        <dbReference type="EMBL" id="MBB5743405.1"/>
    </source>
</evidence>
<keyword evidence="3" id="KW-0645">Protease</keyword>
<evidence type="ECO:0000313" key="4">
    <source>
        <dbReference type="Proteomes" id="UP000517712"/>
    </source>
</evidence>
<keyword evidence="1" id="KW-1133">Transmembrane helix</keyword>
<dbReference type="GO" id="GO:0080120">
    <property type="term" value="P:CAAX-box protein maturation"/>
    <property type="evidence" value="ECO:0007669"/>
    <property type="project" value="UniProtKB-ARBA"/>
</dbReference>
<sequence>MSYSAAASSTRAARMGSRRRPWWRGGSSVRRWSIDMLGWALVALGAGLLGGALLGGLLGTVVLWVALLVPIVLAYRRGIPRGLLVFRAVDLIYGVVLGTILRLAQGLLANAFGGSGALPSYPSLDGMLPAGWWLEDLLGGAMVAPVIEEFFFRGFLLIVIFTLVRRLAGAHRAAIGLGAVVGVIASTAVFVLTHALTAAQHTSDLIGLTLVGLVCGALVVTTGRILPAVLVHAIYNASGVLLAVAGTLLG</sequence>
<feature type="transmembrane region" description="Helical" evidence="1">
    <location>
        <begin position="61"/>
        <end position="79"/>
    </location>
</feature>
<feature type="transmembrane region" description="Helical" evidence="1">
    <location>
        <begin position="205"/>
        <end position="222"/>
    </location>
</feature>
<evidence type="ECO:0000256" key="1">
    <source>
        <dbReference type="SAM" id="Phobius"/>
    </source>
</evidence>
<accession>A0A7W9CD50</accession>
<feature type="transmembrane region" description="Helical" evidence="1">
    <location>
        <begin position="173"/>
        <end position="193"/>
    </location>
</feature>
<dbReference type="InterPro" id="IPR003675">
    <property type="entry name" value="Rce1/LyrA-like_dom"/>
</dbReference>
<name>A0A7W9CD50_9MICO</name>
<protein>
    <submittedName>
        <fullName evidence="3">Membrane protease YdiL (CAAX protease family)</fullName>
    </submittedName>
</protein>
<dbReference type="AlphaFoldDB" id="A0A7W9CD50"/>
<keyword evidence="4" id="KW-1185">Reference proteome</keyword>
<keyword evidence="3" id="KW-0378">Hydrolase</keyword>
<evidence type="ECO:0000259" key="2">
    <source>
        <dbReference type="Pfam" id="PF02517"/>
    </source>
</evidence>
<dbReference type="EMBL" id="JACHMU010000001">
    <property type="protein sequence ID" value="MBB5743405.1"/>
    <property type="molecule type" value="Genomic_DNA"/>
</dbReference>
<dbReference type="Proteomes" id="UP000517712">
    <property type="component" value="Unassembled WGS sequence"/>
</dbReference>
<dbReference type="RefSeq" id="WP_184283276.1">
    <property type="nucleotide sequence ID" value="NZ_BAAAPG010000001.1"/>
</dbReference>
<organism evidence="3 4">
    <name type="scientific">Microbacterium ginsengiterrae</name>
    <dbReference type="NCBI Taxonomy" id="546115"/>
    <lineage>
        <taxon>Bacteria</taxon>
        <taxon>Bacillati</taxon>
        <taxon>Actinomycetota</taxon>
        <taxon>Actinomycetes</taxon>
        <taxon>Micrococcales</taxon>
        <taxon>Microbacteriaceae</taxon>
        <taxon>Microbacterium</taxon>
    </lineage>
</organism>
<feature type="domain" description="CAAX prenyl protease 2/Lysostaphin resistance protein A-like" evidence="2">
    <location>
        <begin position="133"/>
        <end position="237"/>
    </location>
</feature>
<dbReference type="GO" id="GO:0004175">
    <property type="term" value="F:endopeptidase activity"/>
    <property type="evidence" value="ECO:0007669"/>
    <property type="project" value="UniProtKB-ARBA"/>
</dbReference>
<dbReference type="GO" id="GO:0006508">
    <property type="term" value="P:proteolysis"/>
    <property type="evidence" value="ECO:0007669"/>
    <property type="project" value="UniProtKB-KW"/>
</dbReference>
<comment type="caution">
    <text evidence="3">The sequence shown here is derived from an EMBL/GenBank/DDBJ whole genome shotgun (WGS) entry which is preliminary data.</text>
</comment>
<gene>
    <name evidence="3" type="ORF">HD600_001902</name>
</gene>
<reference evidence="3 4" key="1">
    <citation type="submission" date="2020-08" db="EMBL/GenBank/DDBJ databases">
        <title>Sequencing the genomes of 1000 actinobacteria strains.</title>
        <authorList>
            <person name="Klenk H.-P."/>
        </authorList>
    </citation>
    <scope>NUCLEOTIDE SEQUENCE [LARGE SCALE GENOMIC DNA]</scope>
    <source>
        <strain evidence="3 4">DSM 24823</strain>
    </source>
</reference>
<keyword evidence="1" id="KW-0472">Membrane</keyword>
<proteinExistence type="predicted"/>
<dbReference type="Pfam" id="PF02517">
    <property type="entry name" value="Rce1-like"/>
    <property type="match status" value="1"/>
</dbReference>
<feature type="transmembrane region" description="Helical" evidence="1">
    <location>
        <begin position="229"/>
        <end position="249"/>
    </location>
</feature>
<feature type="transmembrane region" description="Helical" evidence="1">
    <location>
        <begin position="91"/>
        <end position="117"/>
    </location>
</feature>
<keyword evidence="1" id="KW-0812">Transmembrane</keyword>